<reference evidence="2 3" key="1">
    <citation type="submission" date="2016-07" db="EMBL/GenBank/DDBJ databases">
        <title>Pervasive Adenine N6-methylation of Active Genes in Fungi.</title>
        <authorList>
            <consortium name="DOE Joint Genome Institute"/>
            <person name="Mondo S.J."/>
            <person name="Dannebaum R.O."/>
            <person name="Kuo R.C."/>
            <person name="Labutti K."/>
            <person name="Haridas S."/>
            <person name="Kuo A."/>
            <person name="Salamov A."/>
            <person name="Ahrendt S.R."/>
            <person name="Lipzen A."/>
            <person name="Sullivan W."/>
            <person name="Andreopoulos W.B."/>
            <person name="Clum A."/>
            <person name="Lindquist E."/>
            <person name="Daum C."/>
            <person name="Ramamoorthy G.K."/>
            <person name="Gryganskyi A."/>
            <person name="Culley D."/>
            <person name="Magnuson J.K."/>
            <person name="James T.Y."/>
            <person name="O'Malley M.A."/>
            <person name="Stajich J.E."/>
            <person name="Spatafora J.W."/>
            <person name="Visel A."/>
            <person name="Grigoriev I.V."/>
        </authorList>
    </citation>
    <scope>NUCLEOTIDE SEQUENCE [LARGE SCALE GENOMIC DNA]</scope>
    <source>
        <strain evidence="2 3">CBS 931.73</strain>
    </source>
</reference>
<name>A0A1Y1Y4U5_9FUNG</name>
<feature type="compositionally biased region" description="Basic and acidic residues" evidence="1">
    <location>
        <begin position="313"/>
        <end position="329"/>
    </location>
</feature>
<feature type="compositionally biased region" description="Basic and acidic residues" evidence="1">
    <location>
        <begin position="144"/>
        <end position="159"/>
    </location>
</feature>
<protein>
    <submittedName>
        <fullName evidence="2">Uncharacterized protein</fullName>
    </submittedName>
</protein>
<organism evidence="2 3">
    <name type="scientific">Basidiobolus meristosporus CBS 931.73</name>
    <dbReference type="NCBI Taxonomy" id="1314790"/>
    <lineage>
        <taxon>Eukaryota</taxon>
        <taxon>Fungi</taxon>
        <taxon>Fungi incertae sedis</taxon>
        <taxon>Zoopagomycota</taxon>
        <taxon>Entomophthoromycotina</taxon>
        <taxon>Basidiobolomycetes</taxon>
        <taxon>Basidiobolales</taxon>
        <taxon>Basidiobolaceae</taxon>
        <taxon>Basidiobolus</taxon>
    </lineage>
</organism>
<evidence type="ECO:0000313" key="3">
    <source>
        <dbReference type="Proteomes" id="UP000193498"/>
    </source>
</evidence>
<sequence length="376" mass="42647">MCEINRKSELGSAILVLENELTNCVISDVCNPLSCGVNEFTQPIPDEIPLIEKLSSDSEDECEIHENQTNDRNGIVCGYKCGQRHFKPYGFPHFRSFPGEDHCDPRHGSGFWRMMYGSFNPRFQSERFWSHRPVGKLSRGPTPDQEKPKCSKCKGKSEEPPSGGPGRDWGFGPDAGFPPRFGDGPWNFGFHKGFPTRRGGRQWGPLDGFPPRCGSEPWGFGPHYGFPPRRGRGHWSFGSERGHSSRHGRRHYGSVPEERFHGRRGGRHWHFEPEEGFPLRNGGGLYELEPEECFLPTHESYRRSDSNGQSSRYQDDKGTNNERDAEGRSNEPQSKNKGRSSKAEYLLSEPGDSKDNEDEIMLDKPTEMISPTEENL</sequence>
<feature type="region of interest" description="Disordered" evidence="1">
    <location>
        <begin position="297"/>
        <end position="376"/>
    </location>
</feature>
<evidence type="ECO:0000313" key="2">
    <source>
        <dbReference type="EMBL" id="ORX93008.1"/>
    </source>
</evidence>
<dbReference type="Proteomes" id="UP000193498">
    <property type="component" value="Unassembled WGS sequence"/>
</dbReference>
<gene>
    <name evidence="2" type="ORF">K493DRAFT_338529</name>
</gene>
<keyword evidence="3" id="KW-1185">Reference proteome</keyword>
<accession>A0A1Y1Y4U5</accession>
<feature type="region of interest" description="Disordered" evidence="1">
    <location>
        <begin position="133"/>
        <end position="176"/>
    </location>
</feature>
<dbReference type="InParanoid" id="A0A1Y1Y4U5"/>
<dbReference type="AlphaFoldDB" id="A0A1Y1Y4U5"/>
<feature type="region of interest" description="Disordered" evidence="1">
    <location>
        <begin position="235"/>
        <end position="283"/>
    </location>
</feature>
<comment type="caution">
    <text evidence="2">The sequence shown here is derived from an EMBL/GenBank/DDBJ whole genome shotgun (WGS) entry which is preliminary data.</text>
</comment>
<dbReference type="EMBL" id="MCFE01000250">
    <property type="protein sequence ID" value="ORX93008.1"/>
    <property type="molecule type" value="Genomic_DNA"/>
</dbReference>
<evidence type="ECO:0000256" key="1">
    <source>
        <dbReference type="SAM" id="MobiDB-lite"/>
    </source>
</evidence>
<proteinExistence type="predicted"/>